<dbReference type="SUPFAM" id="SSF54373">
    <property type="entry name" value="FAD-linked reductases, C-terminal domain"/>
    <property type="match status" value="1"/>
</dbReference>
<dbReference type="GO" id="GO:0016614">
    <property type="term" value="F:oxidoreductase activity, acting on CH-OH group of donors"/>
    <property type="evidence" value="ECO:0007669"/>
    <property type="project" value="InterPro"/>
</dbReference>
<protein>
    <submittedName>
        <fullName evidence="10">Alcohol dehydrogenase [acceptor]</fullName>
        <ecNumber evidence="10">1.1.99.-</ecNumber>
    </submittedName>
</protein>
<evidence type="ECO:0000259" key="7">
    <source>
        <dbReference type="PROSITE" id="PS00623"/>
    </source>
</evidence>
<dbReference type="EMBL" id="CACSIM010000005">
    <property type="protein sequence ID" value="CAA0115264.1"/>
    <property type="molecule type" value="Genomic_DNA"/>
</dbReference>
<evidence type="ECO:0000256" key="4">
    <source>
        <dbReference type="ARBA" id="ARBA00022827"/>
    </source>
</evidence>
<evidence type="ECO:0000256" key="3">
    <source>
        <dbReference type="ARBA" id="ARBA00022630"/>
    </source>
</evidence>
<feature type="domain" description="Glucose-methanol-choline oxidoreductase N-terminal" evidence="8">
    <location>
        <begin position="254"/>
        <end position="268"/>
    </location>
</feature>
<keyword evidence="12" id="KW-1185">Reference proteome</keyword>
<dbReference type="InterPro" id="IPR007867">
    <property type="entry name" value="GMC_OxRtase_C"/>
</dbReference>
<keyword evidence="3 6" id="KW-0285">Flavoprotein</keyword>
<reference evidence="12 13" key="1">
    <citation type="submission" date="2019-11" db="EMBL/GenBank/DDBJ databases">
        <authorList>
            <person name="Holert J."/>
        </authorList>
    </citation>
    <scope>NUCLEOTIDE SEQUENCE [LARGE SCALE GENOMIC DNA]</scope>
    <source>
        <strain evidence="10">BC3_2A</strain>
        <strain evidence="9">SB11_1A</strain>
    </source>
</reference>
<evidence type="ECO:0000313" key="12">
    <source>
        <dbReference type="Proteomes" id="UP000435877"/>
    </source>
</evidence>
<dbReference type="InterPro" id="IPR000172">
    <property type="entry name" value="GMC_OxRdtase_N"/>
</dbReference>
<dbReference type="OrthoDB" id="9785276at2"/>
<dbReference type="Gene3D" id="3.30.560.10">
    <property type="entry name" value="Glucose Oxidase, domain 3"/>
    <property type="match status" value="1"/>
</dbReference>
<dbReference type="RefSeq" id="WP_159267970.1">
    <property type="nucleotide sequence ID" value="NZ_CACSIK010000001.1"/>
</dbReference>
<keyword evidence="4 5" id="KW-0274">FAD</keyword>
<dbReference type="EMBL" id="CACSIK010000001">
    <property type="protein sequence ID" value="CAA0087647.1"/>
    <property type="molecule type" value="Genomic_DNA"/>
</dbReference>
<dbReference type="Proteomes" id="UP000439591">
    <property type="component" value="Unassembled WGS sequence"/>
</dbReference>
<dbReference type="PANTHER" id="PTHR11552:SF147">
    <property type="entry name" value="CHOLINE DEHYDROGENASE, MITOCHONDRIAL"/>
    <property type="match status" value="1"/>
</dbReference>
<dbReference type="NCBIfam" id="NF002550">
    <property type="entry name" value="PRK02106.1"/>
    <property type="match status" value="1"/>
</dbReference>
<evidence type="ECO:0000313" key="9">
    <source>
        <dbReference type="EMBL" id="CAA0087647.1"/>
    </source>
</evidence>
<dbReference type="EMBL" id="CACSIM010000007">
    <property type="protein sequence ID" value="CAA0120109.1"/>
    <property type="molecule type" value="Genomic_DNA"/>
</dbReference>
<dbReference type="Gene3D" id="3.50.50.60">
    <property type="entry name" value="FAD/NAD(P)-binding domain"/>
    <property type="match status" value="1"/>
</dbReference>
<evidence type="ECO:0000313" key="13">
    <source>
        <dbReference type="Proteomes" id="UP000439591"/>
    </source>
</evidence>
<dbReference type="PROSITE" id="PS51257">
    <property type="entry name" value="PROKAR_LIPOPROTEIN"/>
    <property type="match status" value="1"/>
</dbReference>
<dbReference type="InterPro" id="IPR036188">
    <property type="entry name" value="FAD/NAD-bd_sf"/>
</dbReference>
<gene>
    <name evidence="10" type="primary">alkJ_1</name>
    <name evidence="9" type="synonym">alkJ</name>
    <name evidence="11" type="synonym">alkJ_2</name>
    <name evidence="9" type="ORF">IHBHHGIJ_01367</name>
    <name evidence="10" type="ORF">KFEGEMFD_03107</name>
    <name evidence="11" type="ORF">KFEGEMFD_03666</name>
</gene>
<dbReference type="AlphaFoldDB" id="A0A5S9QAZ3"/>
<sequence length="533" mass="59115">MRTHYDYIIVGAGSAGCALASRLSESGEHTVLVLEAGGKDSHPMVHIPLGFAFTMKNPQFSWCYKSEPEPHMNNRCIDQPRGKLLGGSSSINGMVYIRGQREDYDHWAELGNTGWAYDDLLPIFKRCEMNTNGETEYHGGQGQLWVEDVKDKYELAEMYIQAATESGIPANSDFNGENQEGAGFYQVNIRNGLRQSTAKTYLKPAMKRANLNVITGALASRIEFQGNKATALRYSKDGKQFTARCRREIILCGGTINSPQLLELSGIGNPEVLQQHSIKVHTALKGVGENLQDHMTVNTQRSFAGLKTFYEESRPFAMISTFTKLAFKRKGMLTHPAAQVGVFFKTNENETRPDAQIHFTPAAGTQDENGRMLTVPGTTATVCYLRPKSRGYVHIRSNDPADAPALLHNYLAEKEDQQKMIAAVRKTREIFEAPVFNEHRREELIPGPEIQSDEEILNFIRNTGESVYHPVGTCKMGNDDMAVVDNHLKVHGIEGLRVADASIMPTLISGNTNATAVLIGERCADFILAKKNN</sequence>
<dbReference type="PROSITE" id="PS00623">
    <property type="entry name" value="GMC_OXRED_1"/>
    <property type="match status" value="1"/>
</dbReference>
<evidence type="ECO:0000256" key="6">
    <source>
        <dbReference type="RuleBase" id="RU003968"/>
    </source>
</evidence>
<feature type="binding site" evidence="5">
    <location>
        <begin position="92"/>
        <end position="95"/>
    </location>
    <ligand>
        <name>FAD</name>
        <dbReference type="ChEBI" id="CHEBI:57692"/>
    </ligand>
</feature>
<dbReference type="SUPFAM" id="SSF51905">
    <property type="entry name" value="FAD/NAD(P)-binding domain"/>
    <property type="match status" value="1"/>
</dbReference>
<feature type="domain" description="Glucose-methanol-choline oxidoreductase N-terminal" evidence="7">
    <location>
        <begin position="82"/>
        <end position="105"/>
    </location>
</feature>
<comment type="similarity">
    <text evidence="2 6">Belongs to the GMC oxidoreductase family.</text>
</comment>
<evidence type="ECO:0000313" key="11">
    <source>
        <dbReference type="EMBL" id="CAA0120109.1"/>
    </source>
</evidence>
<organism evidence="10 13">
    <name type="scientific">Zhongshania aliphaticivorans</name>
    <dbReference type="NCBI Taxonomy" id="1470434"/>
    <lineage>
        <taxon>Bacteria</taxon>
        <taxon>Pseudomonadati</taxon>
        <taxon>Pseudomonadota</taxon>
        <taxon>Gammaproteobacteria</taxon>
        <taxon>Cellvibrionales</taxon>
        <taxon>Spongiibacteraceae</taxon>
        <taxon>Zhongshania</taxon>
    </lineage>
</organism>
<evidence type="ECO:0000259" key="8">
    <source>
        <dbReference type="PROSITE" id="PS00624"/>
    </source>
</evidence>
<dbReference type="PROSITE" id="PS00624">
    <property type="entry name" value="GMC_OXRED_2"/>
    <property type="match status" value="1"/>
</dbReference>
<evidence type="ECO:0000313" key="10">
    <source>
        <dbReference type="EMBL" id="CAA0115264.1"/>
    </source>
</evidence>
<dbReference type="Pfam" id="PF05199">
    <property type="entry name" value="GMC_oxred_C"/>
    <property type="match status" value="1"/>
</dbReference>
<comment type="cofactor">
    <cofactor evidence="1 5">
        <name>FAD</name>
        <dbReference type="ChEBI" id="CHEBI:57692"/>
    </cofactor>
</comment>
<name>A0A5S9QAZ3_9GAMM</name>
<dbReference type="InterPro" id="IPR012132">
    <property type="entry name" value="GMC_OxRdtase"/>
</dbReference>
<evidence type="ECO:0000256" key="2">
    <source>
        <dbReference type="ARBA" id="ARBA00010790"/>
    </source>
</evidence>
<evidence type="ECO:0000256" key="5">
    <source>
        <dbReference type="PIRSR" id="PIRSR000137-2"/>
    </source>
</evidence>
<dbReference type="GO" id="GO:0050660">
    <property type="term" value="F:flavin adenine dinucleotide binding"/>
    <property type="evidence" value="ECO:0007669"/>
    <property type="project" value="InterPro"/>
</dbReference>
<keyword evidence="10" id="KW-0560">Oxidoreductase</keyword>
<dbReference type="PIRSF" id="PIRSF000137">
    <property type="entry name" value="Alcohol_oxidase"/>
    <property type="match status" value="1"/>
</dbReference>
<dbReference type="EC" id="1.1.99.-" evidence="10"/>
<dbReference type="Pfam" id="PF00732">
    <property type="entry name" value="GMC_oxred_N"/>
    <property type="match status" value="1"/>
</dbReference>
<proteinExistence type="inferred from homology"/>
<accession>A0A5S9QAZ3</accession>
<dbReference type="Proteomes" id="UP000435877">
    <property type="component" value="Unassembled WGS sequence"/>
</dbReference>
<dbReference type="PANTHER" id="PTHR11552">
    <property type="entry name" value="GLUCOSE-METHANOL-CHOLINE GMC OXIDOREDUCTASE"/>
    <property type="match status" value="1"/>
</dbReference>
<evidence type="ECO:0000256" key="1">
    <source>
        <dbReference type="ARBA" id="ARBA00001974"/>
    </source>
</evidence>